<dbReference type="InterPro" id="IPR039425">
    <property type="entry name" value="RNA_pol_sigma-70-like"/>
</dbReference>
<evidence type="ECO:0000256" key="2">
    <source>
        <dbReference type="ARBA" id="ARBA00023015"/>
    </source>
</evidence>
<dbReference type="SUPFAM" id="SSF88659">
    <property type="entry name" value="Sigma3 and sigma4 domains of RNA polymerase sigma factors"/>
    <property type="match status" value="1"/>
</dbReference>
<keyword evidence="5" id="KW-0804">Transcription</keyword>
<keyword evidence="4" id="KW-0238">DNA-binding</keyword>
<gene>
    <name evidence="8" type="ORF">FD37_GL001320</name>
</gene>
<keyword evidence="2" id="KW-0805">Transcription regulation</keyword>
<dbReference type="PANTHER" id="PTHR43133">
    <property type="entry name" value="RNA POLYMERASE ECF-TYPE SIGMA FACTO"/>
    <property type="match status" value="1"/>
</dbReference>
<sequence>MNLGQYEALVGQLAVEIQRTLISRGVANDVAADIVQDMFVKVLEADLVLPPAKLRPYLYKVAWSTYLDQYRRHARLQALVARYLGPGLVATTVQPPVSDHPDLRRALRHLRPRDQTLLVHRYVDQWSVEQIAMAMAITPGAVKMRLHRVHRKLRKQIRGLEHDE</sequence>
<feature type="domain" description="RNA polymerase sigma factor 70 region 4 type 2" evidence="7">
    <location>
        <begin position="103"/>
        <end position="152"/>
    </location>
</feature>
<dbReference type="InterPro" id="IPR036388">
    <property type="entry name" value="WH-like_DNA-bd_sf"/>
</dbReference>
<organism evidence="8 9">
    <name type="scientific">Levilactobacillus spicheri DSM 15429</name>
    <dbReference type="NCBI Taxonomy" id="1423805"/>
    <lineage>
        <taxon>Bacteria</taxon>
        <taxon>Bacillati</taxon>
        <taxon>Bacillota</taxon>
        <taxon>Bacilli</taxon>
        <taxon>Lactobacillales</taxon>
        <taxon>Lactobacillaceae</taxon>
        <taxon>Levilactobacillus</taxon>
    </lineage>
</organism>
<comment type="similarity">
    <text evidence="1">Belongs to the sigma-70 factor family. ECF subfamily.</text>
</comment>
<dbReference type="Pfam" id="PF04542">
    <property type="entry name" value="Sigma70_r2"/>
    <property type="match status" value="1"/>
</dbReference>
<evidence type="ECO:0000313" key="9">
    <source>
        <dbReference type="Proteomes" id="UP000051835"/>
    </source>
</evidence>
<evidence type="ECO:0000256" key="5">
    <source>
        <dbReference type="ARBA" id="ARBA00023163"/>
    </source>
</evidence>
<dbReference type="PATRIC" id="fig|1423805.4.peg.1354"/>
<dbReference type="InterPro" id="IPR013325">
    <property type="entry name" value="RNA_pol_sigma_r2"/>
</dbReference>
<reference evidence="8 9" key="1">
    <citation type="journal article" date="2015" name="Genome Announc.">
        <title>Expanding the biotechnology potential of lactobacilli through comparative genomics of 213 strains and associated genera.</title>
        <authorList>
            <person name="Sun Z."/>
            <person name="Harris H.M."/>
            <person name="McCann A."/>
            <person name="Guo C."/>
            <person name="Argimon S."/>
            <person name="Zhang W."/>
            <person name="Yang X."/>
            <person name="Jeffery I.B."/>
            <person name="Cooney J.C."/>
            <person name="Kagawa T.F."/>
            <person name="Liu W."/>
            <person name="Song Y."/>
            <person name="Salvetti E."/>
            <person name="Wrobel A."/>
            <person name="Rasinkangas P."/>
            <person name="Parkhill J."/>
            <person name="Rea M.C."/>
            <person name="O'Sullivan O."/>
            <person name="Ritari J."/>
            <person name="Douillard F.P."/>
            <person name="Paul Ross R."/>
            <person name="Yang R."/>
            <person name="Briner A.E."/>
            <person name="Felis G.E."/>
            <person name="de Vos W.M."/>
            <person name="Barrangou R."/>
            <person name="Klaenhammer T.R."/>
            <person name="Caufield P.W."/>
            <person name="Cui Y."/>
            <person name="Zhang H."/>
            <person name="O'Toole P.W."/>
        </authorList>
    </citation>
    <scope>NUCLEOTIDE SEQUENCE [LARGE SCALE GENOMIC DNA]</scope>
    <source>
        <strain evidence="8 9">DSM 15429</strain>
    </source>
</reference>
<dbReference type="PANTHER" id="PTHR43133:SF8">
    <property type="entry name" value="RNA POLYMERASE SIGMA FACTOR HI_1459-RELATED"/>
    <property type="match status" value="1"/>
</dbReference>
<evidence type="ECO:0000259" key="7">
    <source>
        <dbReference type="Pfam" id="PF08281"/>
    </source>
</evidence>
<accession>A0A0R1R268</accession>
<dbReference type="Pfam" id="PF08281">
    <property type="entry name" value="Sigma70_r4_2"/>
    <property type="match status" value="1"/>
</dbReference>
<proteinExistence type="inferred from homology"/>
<dbReference type="SUPFAM" id="SSF88946">
    <property type="entry name" value="Sigma2 domain of RNA polymerase sigma factors"/>
    <property type="match status" value="1"/>
</dbReference>
<dbReference type="GO" id="GO:0006352">
    <property type="term" value="P:DNA-templated transcription initiation"/>
    <property type="evidence" value="ECO:0007669"/>
    <property type="project" value="InterPro"/>
</dbReference>
<protein>
    <submittedName>
        <fullName evidence="8">Uncharacterized protein</fullName>
    </submittedName>
</protein>
<evidence type="ECO:0000313" key="8">
    <source>
        <dbReference type="EMBL" id="KRL48852.1"/>
    </source>
</evidence>
<evidence type="ECO:0000259" key="6">
    <source>
        <dbReference type="Pfam" id="PF04542"/>
    </source>
</evidence>
<dbReference type="InterPro" id="IPR013249">
    <property type="entry name" value="RNA_pol_sigma70_r4_t2"/>
</dbReference>
<dbReference type="Gene3D" id="1.10.1740.10">
    <property type="match status" value="1"/>
</dbReference>
<dbReference type="Proteomes" id="UP000051835">
    <property type="component" value="Unassembled WGS sequence"/>
</dbReference>
<comment type="caution">
    <text evidence="8">The sequence shown here is derived from an EMBL/GenBank/DDBJ whole genome shotgun (WGS) entry which is preliminary data.</text>
</comment>
<dbReference type="Gene3D" id="1.10.10.10">
    <property type="entry name" value="Winged helix-like DNA-binding domain superfamily/Winged helix DNA-binding domain"/>
    <property type="match status" value="1"/>
</dbReference>
<dbReference type="InterPro" id="IPR014284">
    <property type="entry name" value="RNA_pol_sigma-70_dom"/>
</dbReference>
<feature type="domain" description="RNA polymerase sigma-70 region 2" evidence="6">
    <location>
        <begin position="30"/>
        <end position="75"/>
    </location>
</feature>
<dbReference type="AlphaFoldDB" id="A0A0R1R268"/>
<dbReference type="InterPro" id="IPR013324">
    <property type="entry name" value="RNA_pol_sigma_r3/r4-like"/>
</dbReference>
<evidence type="ECO:0000256" key="3">
    <source>
        <dbReference type="ARBA" id="ARBA00023082"/>
    </source>
</evidence>
<dbReference type="NCBIfam" id="TIGR02937">
    <property type="entry name" value="sigma70-ECF"/>
    <property type="match status" value="1"/>
</dbReference>
<dbReference type="EMBL" id="AZFC01000015">
    <property type="protein sequence ID" value="KRL48852.1"/>
    <property type="molecule type" value="Genomic_DNA"/>
</dbReference>
<evidence type="ECO:0000256" key="4">
    <source>
        <dbReference type="ARBA" id="ARBA00023125"/>
    </source>
</evidence>
<dbReference type="CDD" id="cd06171">
    <property type="entry name" value="Sigma70_r4"/>
    <property type="match status" value="1"/>
</dbReference>
<dbReference type="RefSeq" id="WP_056964036.1">
    <property type="nucleotide sequence ID" value="NZ_AZFC01000015.1"/>
</dbReference>
<name>A0A0R1R268_9LACO</name>
<dbReference type="GO" id="GO:0016987">
    <property type="term" value="F:sigma factor activity"/>
    <property type="evidence" value="ECO:0007669"/>
    <property type="project" value="UniProtKB-KW"/>
</dbReference>
<dbReference type="GO" id="GO:0003677">
    <property type="term" value="F:DNA binding"/>
    <property type="evidence" value="ECO:0007669"/>
    <property type="project" value="UniProtKB-KW"/>
</dbReference>
<dbReference type="InterPro" id="IPR007627">
    <property type="entry name" value="RNA_pol_sigma70_r2"/>
</dbReference>
<evidence type="ECO:0000256" key="1">
    <source>
        <dbReference type="ARBA" id="ARBA00010641"/>
    </source>
</evidence>
<keyword evidence="3" id="KW-0731">Sigma factor</keyword>